<comment type="catalytic activity">
    <reaction evidence="1 8">
        <text>(S)-4-amino-5-oxopentanoate = 5-aminolevulinate</text>
        <dbReference type="Rhea" id="RHEA:14265"/>
        <dbReference type="ChEBI" id="CHEBI:57501"/>
        <dbReference type="ChEBI" id="CHEBI:356416"/>
        <dbReference type="EC" id="5.4.3.8"/>
    </reaction>
</comment>
<evidence type="ECO:0000256" key="4">
    <source>
        <dbReference type="ARBA" id="ARBA00008981"/>
    </source>
</evidence>
<dbReference type="GO" id="GO:0042286">
    <property type="term" value="F:glutamate-1-semialdehyde 2,1-aminomutase activity"/>
    <property type="evidence" value="ECO:0007669"/>
    <property type="project" value="UniProtKB-EC"/>
</dbReference>
<dbReference type="InterPro" id="IPR005814">
    <property type="entry name" value="Aminotrans_3"/>
</dbReference>
<gene>
    <name evidence="8" type="primary">hemL</name>
    <name evidence="9" type="ORF">QQX02_10695</name>
</gene>
<keyword evidence="7 8" id="KW-0627">Porphyrin biosynthesis</keyword>
<comment type="pathway">
    <text evidence="3">Porphyrin-containing compound metabolism; protoporphyrin-IX biosynthesis; 5-aminolevulinate from L-glutamyl-tRNA(Glu): step 2/2.</text>
</comment>
<keyword evidence="5 8" id="KW-0663">Pyridoxal phosphate</keyword>
<keyword evidence="6 8" id="KW-0413">Isomerase</keyword>
<protein>
    <recommendedName>
        <fullName evidence="8">Glutamate-1-semialdehyde 2,1-aminomutase</fullName>
        <shortName evidence="8">GSA</shortName>
        <ecNumber evidence="8">5.4.3.8</ecNumber>
    </recommendedName>
    <alternativeName>
        <fullName evidence="8">Glutamate-1-semialdehyde aminotransferase</fullName>
        <shortName evidence="8">GSA-AT</shortName>
    </alternativeName>
</protein>
<dbReference type="Gene3D" id="3.90.1150.10">
    <property type="entry name" value="Aspartate Aminotransferase, domain 1"/>
    <property type="match status" value="1"/>
</dbReference>
<dbReference type="InterPro" id="IPR015421">
    <property type="entry name" value="PyrdxlP-dep_Trfase_major"/>
</dbReference>
<feature type="modified residue" description="N6-(pyridoxal phosphate)lysine" evidence="8">
    <location>
        <position position="272"/>
    </location>
</feature>
<dbReference type="InterPro" id="IPR015424">
    <property type="entry name" value="PyrdxlP-dep_Trfase"/>
</dbReference>
<dbReference type="EC" id="5.4.3.8" evidence="8"/>
<dbReference type="InterPro" id="IPR015422">
    <property type="entry name" value="PyrdxlP-dep_Trfase_small"/>
</dbReference>
<dbReference type="SUPFAM" id="SSF53383">
    <property type="entry name" value="PLP-dependent transferases"/>
    <property type="match status" value="1"/>
</dbReference>
<keyword evidence="10" id="KW-1185">Reference proteome</keyword>
<comment type="subunit">
    <text evidence="8">Homodimer.</text>
</comment>
<evidence type="ECO:0000256" key="7">
    <source>
        <dbReference type="ARBA" id="ARBA00023244"/>
    </source>
</evidence>
<accession>A0ABT8GIX8</accession>
<sequence length="436" mass="45019">MTTFAQRAAAILPGGVNSPVRAWNGVGGEPVPIASARGAWVTDANGREYVDMVGSWGPAILGHAHPTVVQAVQEAAARGLSFGATTVREVELAEEIRARYAPAERVRLVSTGTEATMTAIRLARGATGRDVIVKFAGLYHGHSDSLLVAAGSGLATAGVPDSAGVTRGTAADTIVLPYGDENALTDAFAEHGPRIAAVITEAAPANMGTVTPPLGFNRLIATLCRNEGAVFVVDEVLTGFRAGPAGYWGIERDADLATGVDPWQPDLVTFGKVIGGGMPVAALGGRADLMEQLAPLGPVYQAGTLSGNPVAVAAGLATMRLLTDDVYAGLSRTADALATGVSDILTEAGVRHAVGRAGTLFSVFLGLAQAPVTFEQAAAQDTAAFGRLFHALHESGVHLPPSAFETWFVSHQHGHVEIEHVLDAVRAWANSETAHP</sequence>
<evidence type="ECO:0000313" key="10">
    <source>
        <dbReference type="Proteomes" id="UP001172708"/>
    </source>
</evidence>
<dbReference type="EMBL" id="JAUHQA010000001">
    <property type="protein sequence ID" value="MDN4481392.1"/>
    <property type="molecule type" value="Genomic_DNA"/>
</dbReference>
<comment type="caution">
    <text evidence="9">The sequence shown here is derived from an EMBL/GenBank/DDBJ whole genome shotgun (WGS) entry which is preliminary data.</text>
</comment>
<evidence type="ECO:0000256" key="2">
    <source>
        <dbReference type="ARBA" id="ARBA00001933"/>
    </source>
</evidence>
<dbReference type="NCBIfam" id="NF000818">
    <property type="entry name" value="PRK00062.1"/>
    <property type="match status" value="1"/>
</dbReference>
<dbReference type="PANTHER" id="PTHR43713">
    <property type="entry name" value="GLUTAMATE-1-SEMIALDEHYDE 2,1-AMINOMUTASE"/>
    <property type="match status" value="1"/>
</dbReference>
<evidence type="ECO:0000256" key="1">
    <source>
        <dbReference type="ARBA" id="ARBA00001579"/>
    </source>
</evidence>
<evidence type="ECO:0000256" key="8">
    <source>
        <dbReference type="HAMAP-Rule" id="MF_00375"/>
    </source>
</evidence>
<reference evidence="9" key="1">
    <citation type="submission" date="2023-06" db="EMBL/GenBank/DDBJ databases">
        <title>Egi l300058.</title>
        <authorList>
            <person name="Gao L."/>
            <person name="Fang B.-Z."/>
            <person name="Li W.-J."/>
        </authorList>
    </citation>
    <scope>NUCLEOTIDE SEQUENCE</scope>
    <source>
        <strain evidence="9">EGI L300058</strain>
    </source>
</reference>
<comment type="subcellular location">
    <subcellularLocation>
        <location evidence="8">Cytoplasm</location>
    </subcellularLocation>
</comment>
<dbReference type="Pfam" id="PF00202">
    <property type="entry name" value="Aminotran_3"/>
    <property type="match status" value="1"/>
</dbReference>
<keyword evidence="8" id="KW-0963">Cytoplasm</keyword>
<dbReference type="RefSeq" id="WP_301143000.1">
    <property type="nucleotide sequence ID" value="NZ_JAUHQA010000001.1"/>
</dbReference>
<comment type="cofactor">
    <cofactor evidence="2 8">
        <name>pyridoxal 5'-phosphate</name>
        <dbReference type="ChEBI" id="CHEBI:597326"/>
    </cofactor>
</comment>
<dbReference type="PANTHER" id="PTHR43713:SF3">
    <property type="entry name" value="GLUTAMATE-1-SEMIALDEHYDE 2,1-AMINOMUTASE 1, CHLOROPLASTIC-RELATED"/>
    <property type="match status" value="1"/>
</dbReference>
<dbReference type="Proteomes" id="UP001172708">
    <property type="component" value="Unassembled WGS sequence"/>
</dbReference>
<dbReference type="HAMAP" id="MF_00375">
    <property type="entry name" value="HemL_aminotrans_3"/>
    <property type="match status" value="1"/>
</dbReference>
<evidence type="ECO:0000256" key="5">
    <source>
        <dbReference type="ARBA" id="ARBA00022898"/>
    </source>
</evidence>
<dbReference type="Gene3D" id="3.40.640.10">
    <property type="entry name" value="Type I PLP-dependent aspartate aminotransferase-like (Major domain)"/>
    <property type="match status" value="1"/>
</dbReference>
<evidence type="ECO:0000256" key="3">
    <source>
        <dbReference type="ARBA" id="ARBA00004819"/>
    </source>
</evidence>
<name>A0ABT8GIX8_9MICO</name>
<evidence type="ECO:0000313" key="9">
    <source>
        <dbReference type="EMBL" id="MDN4481392.1"/>
    </source>
</evidence>
<evidence type="ECO:0000256" key="6">
    <source>
        <dbReference type="ARBA" id="ARBA00023235"/>
    </source>
</evidence>
<comment type="similarity">
    <text evidence="4 8">Belongs to the class-III pyridoxal-phosphate-dependent aminotransferase family. HemL subfamily.</text>
</comment>
<dbReference type="InterPro" id="IPR004639">
    <property type="entry name" value="4pyrrol_synth_GluAld_NH2Trfase"/>
</dbReference>
<organism evidence="9 10">
    <name type="scientific">Demequina muriae</name>
    <dbReference type="NCBI Taxonomy" id="3051664"/>
    <lineage>
        <taxon>Bacteria</taxon>
        <taxon>Bacillati</taxon>
        <taxon>Actinomycetota</taxon>
        <taxon>Actinomycetes</taxon>
        <taxon>Micrococcales</taxon>
        <taxon>Demequinaceae</taxon>
        <taxon>Demequina</taxon>
    </lineage>
</organism>
<dbReference type="CDD" id="cd00610">
    <property type="entry name" value="OAT_like"/>
    <property type="match status" value="1"/>
</dbReference>
<proteinExistence type="inferred from homology"/>